<organism evidence="2 3">
    <name type="scientific">Megaselia scalaris</name>
    <name type="common">Humpbacked fly</name>
    <name type="synonym">Phora scalaris</name>
    <dbReference type="NCBI Taxonomy" id="36166"/>
    <lineage>
        <taxon>Eukaryota</taxon>
        <taxon>Metazoa</taxon>
        <taxon>Ecdysozoa</taxon>
        <taxon>Arthropoda</taxon>
        <taxon>Hexapoda</taxon>
        <taxon>Insecta</taxon>
        <taxon>Pterygota</taxon>
        <taxon>Neoptera</taxon>
        <taxon>Endopterygota</taxon>
        <taxon>Diptera</taxon>
        <taxon>Brachycera</taxon>
        <taxon>Muscomorpha</taxon>
        <taxon>Platypezoidea</taxon>
        <taxon>Phoridae</taxon>
        <taxon>Megaseliini</taxon>
        <taxon>Megaselia</taxon>
    </lineage>
</organism>
<keyword evidence="3" id="KW-1185">Reference proteome</keyword>
<evidence type="ECO:0000313" key="2">
    <source>
        <dbReference type="EnsemblMetazoa" id="MESCA004880-PA"/>
    </source>
</evidence>
<dbReference type="HOGENOM" id="CLU_2624823_0_0_1"/>
<feature type="compositionally biased region" description="Low complexity" evidence="1">
    <location>
        <begin position="21"/>
        <end position="32"/>
    </location>
</feature>
<feature type="region of interest" description="Disordered" evidence="1">
    <location>
        <begin position="12"/>
        <end position="38"/>
    </location>
</feature>
<proteinExistence type="predicted"/>
<dbReference type="EMBL" id="CAQQ02108439">
    <property type="status" value="NOT_ANNOTATED_CDS"/>
    <property type="molecule type" value="Genomic_DNA"/>
</dbReference>
<name>T1GMU7_MEGSC</name>
<evidence type="ECO:0000313" key="3">
    <source>
        <dbReference type="Proteomes" id="UP000015102"/>
    </source>
</evidence>
<sequence length="78" mass="9141">MQWEDSFKELLNGTESRTFPQENQFQKFQNNEDVTPPTRVEVDKAIHYRLKNNKSASTDGIPDELLKTAGSSFYRIFR</sequence>
<accession>T1GMU7</accession>
<dbReference type="AlphaFoldDB" id="T1GMU7"/>
<protein>
    <submittedName>
        <fullName evidence="2">Uncharacterized protein</fullName>
    </submittedName>
</protein>
<evidence type="ECO:0000256" key="1">
    <source>
        <dbReference type="SAM" id="MobiDB-lite"/>
    </source>
</evidence>
<reference evidence="3" key="1">
    <citation type="submission" date="2013-02" db="EMBL/GenBank/DDBJ databases">
        <authorList>
            <person name="Hughes D."/>
        </authorList>
    </citation>
    <scope>NUCLEOTIDE SEQUENCE</scope>
    <source>
        <strain>Durham</strain>
        <strain evidence="3">NC isolate 2 -- Noor lab</strain>
    </source>
</reference>
<dbReference type="EnsemblMetazoa" id="MESCA004880-RA">
    <property type="protein sequence ID" value="MESCA004880-PA"/>
    <property type="gene ID" value="MESCA004880"/>
</dbReference>
<reference evidence="2" key="2">
    <citation type="submission" date="2015-06" db="UniProtKB">
        <authorList>
            <consortium name="EnsemblMetazoa"/>
        </authorList>
    </citation>
    <scope>IDENTIFICATION</scope>
</reference>
<dbReference type="Proteomes" id="UP000015102">
    <property type="component" value="Unassembled WGS sequence"/>
</dbReference>